<dbReference type="EMBL" id="BMKK01000003">
    <property type="protein sequence ID" value="GGD53350.1"/>
    <property type="molecule type" value="Genomic_DNA"/>
</dbReference>
<gene>
    <name evidence="2" type="ORF">GCM10011514_16830</name>
</gene>
<keyword evidence="3" id="KW-1185">Reference proteome</keyword>
<reference evidence="2" key="2">
    <citation type="submission" date="2020-09" db="EMBL/GenBank/DDBJ databases">
        <authorList>
            <person name="Sun Q."/>
            <person name="Zhou Y."/>
        </authorList>
    </citation>
    <scope>NUCLEOTIDE SEQUENCE</scope>
    <source>
        <strain evidence="2">CGMCC 1.15958</strain>
    </source>
</reference>
<dbReference type="AlphaFoldDB" id="A0A916YP67"/>
<feature type="compositionally biased region" description="Basic residues" evidence="1">
    <location>
        <begin position="38"/>
        <end position="51"/>
    </location>
</feature>
<dbReference type="Proteomes" id="UP000609064">
    <property type="component" value="Unassembled WGS sequence"/>
</dbReference>
<dbReference type="RefSeq" id="WP_188765620.1">
    <property type="nucleotide sequence ID" value="NZ_BMKK01000003.1"/>
</dbReference>
<name>A0A916YP67_9BACT</name>
<comment type="caution">
    <text evidence="2">The sequence shown here is derived from an EMBL/GenBank/DDBJ whole genome shotgun (WGS) entry which is preliminary data.</text>
</comment>
<reference evidence="2" key="1">
    <citation type="journal article" date="2014" name="Int. J. Syst. Evol. Microbiol.">
        <title>Complete genome sequence of Corynebacterium casei LMG S-19264T (=DSM 44701T), isolated from a smear-ripened cheese.</title>
        <authorList>
            <consortium name="US DOE Joint Genome Institute (JGI-PGF)"/>
            <person name="Walter F."/>
            <person name="Albersmeier A."/>
            <person name="Kalinowski J."/>
            <person name="Ruckert C."/>
        </authorList>
    </citation>
    <scope>NUCLEOTIDE SEQUENCE</scope>
    <source>
        <strain evidence="2">CGMCC 1.15958</strain>
    </source>
</reference>
<evidence type="ECO:0000313" key="3">
    <source>
        <dbReference type="Proteomes" id="UP000609064"/>
    </source>
</evidence>
<proteinExistence type="predicted"/>
<accession>A0A916YP67</accession>
<evidence type="ECO:0000313" key="2">
    <source>
        <dbReference type="EMBL" id="GGD53350.1"/>
    </source>
</evidence>
<feature type="compositionally biased region" description="Polar residues" evidence="1">
    <location>
        <begin position="9"/>
        <end position="20"/>
    </location>
</feature>
<organism evidence="2 3">
    <name type="scientific">Emticicia aquatilis</name>
    <dbReference type="NCBI Taxonomy" id="1537369"/>
    <lineage>
        <taxon>Bacteria</taxon>
        <taxon>Pseudomonadati</taxon>
        <taxon>Bacteroidota</taxon>
        <taxon>Cytophagia</taxon>
        <taxon>Cytophagales</taxon>
        <taxon>Leadbetterellaceae</taxon>
        <taxon>Emticicia</taxon>
    </lineage>
</organism>
<feature type="region of interest" description="Disordered" evidence="1">
    <location>
        <begin position="1"/>
        <end position="51"/>
    </location>
</feature>
<protein>
    <submittedName>
        <fullName evidence="2">Uncharacterized protein</fullName>
    </submittedName>
</protein>
<sequence>MATKRTKSTSRPSGQMSISFGSKKKVNSQAKKMGSALKKAHSMTKKQIKPVKKTITVRVGYKKRFKENLKKTMKLFGVK</sequence>
<evidence type="ECO:0000256" key="1">
    <source>
        <dbReference type="SAM" id="MobiDB-lite"/>
    </source>
</evidence>